<dbReference type="Proteomes" id="UP001168972">
    <property type="component" value="Unassembled WGS sequence"/>
</dbReference>
<organism evidence="1 2">
    <name type="scientific">Microctonus hyperodae</name>
    <name type="common">Parasitoid wasp</name>
    <dbReference type="NCBI Taxonomy" id="165561"/>
    <lineage>
        <taxon>Eukaryota</taxon>
        <taxon>Metazoa</taxon>
        <taxon>Ecdysozoa</taxon>
        <taxon>Arthropoda</taxon>
        <taxon>Hexapoda</taxon>
        <taxon>Insecta</taxon>
        <taxon>Pterygota</taxon>
        <taxon>Neoptera</taxon>
        <taxon>Endopterygota</taxon>
        <taxon>Hymenoptera</taxon>
        <taxon>Apocrita</taxon>
        <taxon>Ichneumonoidea</taxon>
        <taxon>Braconidae</taxon>
        <taxon>Euphorinae</taxon>
        <taxon>Microctonus</taxon>
    </lineage>
</organism>
<reference evidence="1" key="1">
    <citation type="journal article" date="2023" name="bioRxiv">
        <title>Scaffold-level genome assemblies of two parasitoid biocontrol wasps reveal the parthenogenesis mechanism and an associated novel virus.</title>
        <authorList>
            <person name="Inwood S."/>
            <person name="Skelly J."/>
            <person name="Guhlin J."/>
            <person name="Harrop T."/>
            <person name="Goldson S."/>
            <person name="Dearden P."/>
        </authorList>
    </citation>
    <scope>NUCLEOTIDE SEQUENCE</scope>
    <source>
        <strain evidence="1">Lincoln</strain>
        <tissue evidence="1">Whole body</tissue>
    </source>
</reference>
<evidence type="ECO:0000313" key="1">
    <source>
        <dbReference type="EMBL" id="KAK0161031.1"/>
    </source>
</evidence>
<name>A0AA39CAP6_MICHY</name>
<reference evidence="1" key="2">
    <citation type="submission" date="2023-03" db="EMBL/GenBank/DDBJ databases">
        <authorList>
            <person name="Inwood S.N."/>
            <person name="Skelly J.G."/>
            <person name="Guhlin J."/>
            <person name="Harrop T.W.R."/>
            <person name="Goldson S.G."/>
            <person name="Dearden P.K."/>
        </authorList>
    </citation>
    <scope>NUCLEOTIDE SEQUENCE</scope>
    <source>
        <strain evidence="1">Lincoln</strain>
        <tissue evidence="1">Whole body</tissue>
    </source>
</reference>
<accession>A0AA39CAP6</accession>
<evidence type="ECO:0000313" key="2">
    <source>
        <dbReference type="Proteomes" id="UP001168972"/>
    </source>
</evidence>
<comment type="caution">
    <text evidence="1">The sequence shown here is derived from an EMBL/GenBank/DDBJ whole genome shotgun (WGS) entry which is preliminary data.</text>
</comment>
<protein>
    <submittedName>
        <fullName evidence="1">Uncharacterized protein</fullName>
    </submittedName>
</protein>
<proteinExistence type="predicted"/>
<dbReference type="EMBL" id="JAQQBR010001835">
    <property type="protein sequence ID" value="KAK0161031.1"/>
    <property type="molecule type" value="Genomic_DNA"/>
</dbReference>
<gene>
    <name evidence="1" type="ORF">PV327_009549</name>
</gene>
<keyword evidence="2" id="KW-1185">Reference proteome</keyword>
<sequence length="259" mass="30570">MKIVSLKFYVIILFIITILIRNINSVSIGNESERYNALVKFGAKVFDIIEKKNLSDVNLLYHDLTQVFESNQFIQDVEITWNIMSNNIKNIDKCLNMILYKYQVQNLFGKFEPFENIHDIYENNFIMMLKYLSENKNESLSNAKNKFKYNIGSIESYLNNTLYTPFICAVEPIFLSLNQKIIKNSCRGKYNLREYKLFSETLILNYIKNMTMILFNLKFIDKGNNITLLRHFLMEEYNTTLSRVFLLITQNPTIACELL</sequence>
<dbReference type="AlphaFoldDB" id="A0AA39CAP6"/>